<gene>
    <name evidence="4" type="ORF">APTSU1_001614000</name>
</gene>
<proteinExistence type="predicted"/>
<name>A0ABQ0FNS9_APOSI</name>
<sequence>MGSNQDFRNLQAKFQASQPELGEPLRKPPKPEFNKLLKKFPQTELGEQPKKASQSELSAVSLKPLQLQFADLPKKPPKPGVLKKLPQPEFTDLGKKPIQAELPRKPRHPELTGLKKPSQAEVADLRKPPQPQIASLLKPPQPDISAFPKNTVQPEFNENFRKPSHPQATGCPKSPKQPMFYEVPQTSPWKPESCRAQSHSPPPDFNAFPRKHPQLQPSDLTRTSSEPEVCKVPKKTQQPDPNVLSKKPSQPELGHLPRTSSEPEFNSLPRKFLQPQHGKFFPPEFPQGLPRKPKLPGSVSECSLPSAAVGASPQVPLSSGLTVPGRPRWRSEDFQVQHPPRRRPLPSASSLGHPPAKPPLPPVPINIQSFRRAPATATAGLKTGSSPGTPFQVQQPQHTAWNPDEIYELYDDAMEATDDSTLSPRDRDEMQSTQHATRRPQEEPELRKKASQPQQLPATDPKLLKQTRKAEKAEREFRKKFKFEGEIVIHTKMMIDPNAKTRRGGGKHLGIRRGEILEVIEFTSKEEMLCRDPKGKWLCAQNCTVALVRKQKSMMTSALGTLWTCNHLLSDSLADKWVPGPTTVQPLLTQEPWIPAWRMTPKGTCSYKTL</sequence>
<dbReference type="InterPro" id="IPR029294">
    <property type="entry name" value="hSH3"/>
</dbReference>
<dbReference type="Pfam" id="PF14603">
    <property type="entry name" value="hSH3"/>
    <property type="match status" value="1"/>
</dbReference>
<dbReference type="Proteomes" id="UP001623349">
    <property type="component" value="Unassembled WGS sequence"/>
</dbReference>
<dbReference type="EMBL" id="BAAFST010000017">
    <property type="protein sequence ID" value="GAB1300902.1"/>
    <property type="molecule type" value="Genomic_DNA"/>
</dbReference>
<dbReference type="PANTHER" id="PTHR16830">
    <property type="entry name" value="SH2 CONTAINING ADAPTOR PRAM-1 RELATED"/>
    <property type="match status" value="1"/>
</dbReference>
<feature type="domain" description="Helically-extended SH3" evidence="3">
    <location>
        <begin position="477"/>
        <end position="537"/>
    </location>
</feature>
<feature type="compositionally biased region" description="Basic and acidic residues" evidence="2">
    <location>
        <begin position="439"/>
        <end position="448"/>
    </location>
</feature>
<feature type="compositionally biased region" description="Polar residues" evidence="2">
    <location>
        <begin position="1"/>
        <end position="18"/>
    </location>
</feature>
<accession>A0ABQ0FNS9</accession>
<evidence type="ECO:0000256" key="1">
    <source>
        <dbReference type="ARBA" id="ARBA00022553"/>
    </source>
</evidence>
<comment type="caution">
    <text evidence="4">The sequence shown here is derived from an EMBL/GenBank/DDBJ whole genome shotgun (WGS) entry which is preliminary data.</text>
</comment>
<feature type="compositionally biased region" description="Basic and acidic residues" evidence="2">
    <location>
        <begin position="23"/>
        <end position="35"/>
    </location>
</feature>
<dbReference type="InterPro" id="IPR043443">
    <property type="entry name" value="FYB1/2-like"/>
</dbReference>
<dbReference type="PANTHER" id="PTHR16830:SF11">
    <property type="entry name" value="PML-RARA-REGULATED ADAPTER MOLECULE 1"/>
    <property type="match status" value="1"/>
</dbReference>
<evidence type="ECO:0000259" key="3">
    <source>
        <dbReference type="Pfam" id="PF14603"/>
    </source>
</evidence>
<evidence type="ECO:0000313" key="4">
    <source>
        <dbReference type="EMBL" id="GAB1300902.1"/>
    </source>
</evidence>
<reference evidence="4 5" key="1">
    <citation type="submission" date="2024-08" db="EMBL/GenBank/DDBJ databases">
        <title>The draft genome of Apodemus speciosus.</title>
        <authorList>
            <person name="Nabeshima K."/>
            <person name="Suzuki S."/>
            <person name="Onuma M."/>
        </authorList>
    </citation>
    <scope>NUCLEOTIDE SEQUENCE [LARGE SCALE GENOMIC DNA]</scope>
    <source>
        <strain evidence="4">IB14-021</strain>
    </source>
</reference>
<evidence type="ECO:0000256" key="2">
    <source>
        <dbReference type="SAM" id="MobiDB-lite"/>
    </source>
</evidence>
<keyword evidence="5" id="KW-1185">Reference proteome</keyword>
<feature type="compositionally biased region" description="Polar residues" evidence="2">
    <location>
        <begin position="383"/>
        <end position="400"/>
    </location>
</feature>
<feature type="region of interest" description="Disordered" evidence="2">
    <location>
        <begin position="1"/>
        <end position="405"/>
    </location>
</feature>
<feature type="region of interest" description="Disordered" evidence="2">
    <location>
        <begin position="417"/>
        <end position="476"/>
    </location>
</feature>
<dbReference type="SUPFAM" id="SSF50044">
    <property type="entry name" value="SH3-domain"/>
    <property type="match status" value="1"/>
</dbReference>
<feature type="compositionally biased region" description="Polar residues" evidence="2">
    <location>
        <begin position="215"/>
        <end position="226"/>
    </location>
</feature>
<dbReference type="Gene3D" id="2.30.30.40">
    <property type="entry name" value="SH3 Domains"/>
    <property type="match status" value="1"/>
</dbReference>
<organism evidence="4 5">
    <name type="scientific">Apodemus speciosus</name>
    <name type="common">Large Japanese field mouse</name>
    <dbReference type="NCBI Taxonomy" id="105296"/>
    <lineage>
        <taxon>Eukaryota</taxon>
        <taxon>Metazoa</taxon>
        <taxon>Chordata</taxon>
        <taxon>Craniata</taxon>
        <taxon>Vertebrata</taxon>
        <taxon>Euteleostomi</taxon>
        <taxon>Mammalia</taxon>
        <taxon>Eutheria</taxon>
        <taxon>Euarchontoglires</taxon>
        <taxon>Glires</taxon>
        <taxon>Rodentia</taxon>
        <taxon>Myomorpha</taxon>
        <taxon>Muroidea</taxon>
        <taxon>Muridae</taxon>
        <taxon>Murinae</taxon>
        <taxon>Apodemus</taxon>
    </lineage>
</organism>
<evidence type="ECO:0000313" key="5">
    <source>
        <dbReference type="Proteomes" id="UP001623349"/>
    </source>
</evidence>
<keyword evidence="1" id="KW-0597">Phosphoprotein</keyword>
<feature type="compositionally biased region" description="Pro residues" evidence="2">
    <location>
        <begin position="355"/>
        <end position="364"/>
    </location>
</feature>
<dbReference type="InterPro" id="IPR036028">
    <property type="entry name" value="SH3-like_dom_sf"/>
</dbReference>
<protein>
    <submittedName>
        <fullName evidence="4">PML-RARA-regulated adapter molecule 1</fullName>
    </submittedName>
</protein>